<dbReference type="InterPro" id="IPR000189">
    <property type="entry name" value="Transglyc_AS"/>
</dbReference>
<keyword evidence="4" id="KW-1185">Reference proteome</keyword>
<evidence type="ECO:0000313" key="4">
    <source>
        <dbReference type="Proteomes" id="UP000240042"/>
    </source>
</evidence>
<comment type="similarity">
    <text evidence="1">Belongs to the transglycosylase Slt family.</text>
</comment>
<dbReference type="Proteomes" id="UP000240042">
    <property type="component" value="Unassembled WGS sequence"/>
</dbReference>
<organism evidence="3 4">
    <name type="scientific">Brevinema andersonii</name>
    <dbReference type="NCBI Taxonomy" id="34097"/>
    <lineage>
        <taxon>Bacteria</taxon>
        <taxon>Pseudomonadati</taxon>
        <taxon>Spirochaetota</taxon>
        <taxon>Spirochaetia</taxon>
        <taxon>Brevinematales</taxon>
        <taxon>Brevinemataceae</taxon>
        <taxon>Brevinema</taxon>
    </lineage>
</organism>
<dbReference type="STRING" id="34097.SAMN02745150_00868"/>
<reference evidence="4" key="1">
    <citation type="submission" date="2016-10" db="EMBL/GenBank/DDBJ databases">
        <authorList>
            <person name="Varghese N."/>
            <person name="Submissions S."/>
        </authorList>
    </citation>
    <scope>NUCLEOTIDE SEQUENCE [LARGE SCALE GENOMIC DNA]</scope>
    <source>
        <strain evidence="4">ATCC 43811</strain>
    </source>
</reference>
<dbReference type="EMBL" id="FOKY01000005">
    <property type="protein sequence ID" value="SFB80288.1"/>
    <property type="molecule type" value="Genomic_DNA"/>
</dbReference>
<dbReference type="Pfam" id="PF01464">
    <property type="entry name" value="SLT"/>
    <property type="match status" value="1"/>
</dbReference>
<accession>A0A1I1E4Y3</accession>
<dbReference type="OrthoDB" id="9815002at2"/>
<evidence type="ECO:0000313" key="3">
    <source>
        <dbReference type="EMBL" id="SFB80288.1"/>
    </source>
</evidence>
<dbReference type="GO" id="GO:0000270">
    <property type="term" value="P:peptidoglycan metabolic process"/>
    <property type="evidence" value="ECO:0007669"/>
    <property type="project" value="InterPro"/>
</dbReference>
<dbReference type="GO" id="GO:0016020">
    <property type="term" value="C:membrane"/>
    <property type="evidence" value="ECO:0007669"/>
    <property type="project" value="InterPro"/>
</dbReference>
<sequence>MKFARQSKKFTFFYIVLVLSYVGVVLSASDVFPEAEENLTVESEICLLNQENPGMIEEFFDIIQLYQKLPSSPEERINLYRRLLSRLNRMQPDTPFLEGQQKIYQAVMRYNLGIRPVSYSNLENVIRESSCKAIRDDAMRVLLDQGFRSGNPAVVRKVFQEHSENFSPKLREFVSVVLKNPEEISQDEASFAMHYLMENGFVQLRDASTSLRILTILDNKVELSDIDRLIEHLLNYNQLSKVISFMKIRIQREVPNFDLLMEWSQRLKDQEHYLVHLLKNVSDNNDVVEYLDFYSARHHSRTRGRMFNKSLYAYRGSQKAPYNAEHVDRLFAEYLQGELEDKYLVANSERAVRNFLAFKRYDKIVEHLEPARAKMWDGFFSSYINFWLAYAHLEQGNTNAGVTLLGEVIAREPETYFGILSYELINTVFEKSPPSRTKYLVRMKENIYKDKKNRIRYATLMHHIGTYLERGQAEKILIAEGVISASSKKEPSKTVKLLSDAYLTLGLEDGARSVLFHDGINNPFEQDRVLSSFYLDRQQHPGFRNLYAQRSDLVRGKFSASIGRDALQAYYPKPYQDDISIALSSLGHNVDEGLVYAIIRTESFYKPEARSKVGARGLMQLMPTTAQFVAKKVLPDTKNYNIYDPKINVMLGTSYLYDNIQNLGLLPALAAYNGGPTTVSQLKKSYMPKNHWELVEIHPFRETRNYVKKVIESYHRYSLIYEGRSLNMLPTFGVLFY</sequence>
<dbReference type="InterPro" id="IPR023346">
    <property type="entry name" value="Lysozyme-like_dom_sf"/>
</dbReference>
<evidence type="ECO:0000256" key="1">
    <source>
        <dbReference type="ARBA" id="ARBA00007734"/>
    </source>
</evidence>
<name>A0A1I1E4Y3_BREAD</name>
<dbReference type="PANTHER" id="PTHR37423">
    <property type="entry name" value="SOLUBLE LYTIC MUREIN TRANSGLYCOSYLASE-RELATED"/>
    <property type="match status" value="1"/>
</dbReference>
<dbReference type="SUPFAM" id="SSF53955">
    <property type="entry name" value="Lysozyme-like"/>
    <property type="match status" value="1"/>
</dbReference>
<dbReference type="Gene3D" id="1.10.530.10">
    <property type="match status" value="1"/>
</dbReference>
<dbReference type="AlphaFoldDB" id="A0A1I1E4Y3"/>
<dbReference type="RefSeq" id="WP_092319004.1">
    <property type="nucleotide sequence ID" value="NZ_FOKY01000005.1"/>
</dbReference>
<dbReference type="InterPro" id="IPR008258">
    <property type="entry name" value="Transglycosylase_SLT_dom_1"/>
</dbReference>
<dbReference type="PROSITE" id="PS00922">
    <property type="entry name" value="TRANSGLYCOSYLASE"/>
    <property type="match status" value="1"/>
</dbReference>
<dbReference type="CDD" id="cd13401">
    <property type="entry name" value="Slt70-like"/>
    <property type="match status" value="1"/>
</dbReference>
<protein>
    <submittedName>
        <fullName evidence="3">Transglycosylase SLT domain-containing protein</fullName>
    </submittedName>
</protein>
<proteinExistence type="inferred from homology"/>
<dbReference type="PANTHER" id="PTHR37423:SF2">
    <property type="entry name" value="MEMBRANE-BOUND LYTIC MUREIN TRANSGLYCOSYLASE C"/>
    <property type="match status" value="1"/>
</dbReference>
<dbReference type="GO" id="GO:0008933">
    <property type="term" value="F:peptidoglycan lytic transglycosylase activity"/>
    <property type="evidence" value="ECO:0007669"/>
    <property type="project" value="InterPro"/>
</dbReference>
<feature type="domain" description="Transglycosylase SLT" evidence="2">
    <location>
        <begin position="588"/>
        <end position="693"/>
    </location>
</feature>
<evidence type="ECO:0000259" key="2">
    <source>
        <dbReference type="Pfam" id="PF01464"/>
    </source>
</evidence>
<gene>
    <name evidence="3" type="ORF">SAMN02745150_00868</name>
</gene>